<organism evidence="2">
    <name type="scientific">Schlesneria paludicola</name>
    <dbReference type="NCBI Taxonomy" id="360056"/>
    <lineage>
        <taxon>Bacteria</taxon>
        <taxon>Pseudomonadati</taxon>
        <taxon>Planctomycetota</taxon>
        <taxon>Planctomycetia</taxon>
        <taxon>Planctomycetales</taxon>
        <taxon>Planctomycetaceae</taxon>
        <taxon>Schlesneria</taxon>
    </lineage>
</organism>
<sequence>MMKIQTAGIDARGCPGSRMLSLMSTPSPPLPPPQPPRETDQPPRESHLNHLPVCPVCGGALAEIGKKWRCQRCHTIVETCCEGSRG</sequence>
<comment type="caution">
    <text evidence="2">The sequence shown here is derived from an EMBL/GenBank/DDBJ whole genome shotgun (WGS) entry which is preliminary data.</text>
</comment>
<proteinExistence type="predicted"/>
<protein>
    <submittedName>
        <fullName evidence="2">Uncharacterized protein</fullName>
    </submittedName>
</protein>
<evidence type="ECO:0000313" key="2">
    <source>
        <dbReference type="EMBL" id="HEN16176.1"/>
    </source>
</evidence>
<evidence type="ECO:0000256" key="1">
    <source>
        <dbReference type="SAM" id="MobiDB-lite"/>
    </source>
</evidence>
<dbReference type="EMBL" id="DSOK01000336">
    <property type="protein sequence ID" value="HEN16176.1"/>
    <property type="molecule type" value="Genomic_DNA"/>
</dbReference>
<dbReference type="AlphaFoldDB" id="A0A7C2PBB3"/>
<accession>A0A7C2PBB3</accession>
<name>A0A7C2PBB3_9PLAN</name>
<gene>
    <name evidence="2" type="ORF">ENQ76_11995</name>
</gene>
<feature type="compositionally biased region" description="Pro residues" evidence="1">
    <location>
        <begin position="26"/>
        <end position="36"/>
    </location>
</feature>
<feature type="region of interest" description="Disordered" evidence="1">
    <location>
        <begin position="1"/>
        <end position="47"/>
    </location>
</feature>
<feature type="compositionally biased region" description="Basic and acidic residues" evidence="1">
    <location>
        <begin position="37"/>
        <end position="47"/>
    </location>
</feature>
<reference evidence="2" key="1">
    <citation type="journal article" date="2020" name="mSystems">
        <title>Genome- and Community-Level Interaction Insights into Carbon Utilization and Element Cycling Functions of Hydrothermarchaeota in Hydrothermal Sediment.</title>
        <authorList>
            <person name="Zhou Z."/>
            <person name="Liu Y."/>
            <person name="Xu W."/>
            <person name="Pan J."/>
            <person name="Luo Z.H."/>
            <person name="Li M."/>
        </authorList>
    </citation>
    <scope>NUCLEOTIDE SEQUENCE [LARGE SCALE GENOMIC DNA]</scope>
    <source>
        <strain evidence="2">SpSt-339</strain>
    </source>
</reference>